<keyword evidence="2" id="KW-1185">Reference proteome</keyword>
<dbReference type="Proteomes" id="UP001204445">
    <property type="component" value="Unassembled WGS sequence"/>
</dbReference>
<evidence type="ECO:0000313" key="1">
    <source>
        <dbReference type="EMBL" id="MCS3902579.1"/>
    </source>
</evidence>
<sequence>MRVFRERRALRASPTGPGYAKLMISGKVELALLTPFTGLL</sequence>
<evidence type="ECO:0000313" key="2">
    <source>
        <dbReference type="Proteomes" id="UP001204445"/>
    </source>
</evidence>
<comment type="caution">
    <text evidence="1">The sequence shown here is derived from an EMBL/GenBank/DDBJ whole genome shotgun (WGS) entry which is preliminary data.</text>
</comment>
<reference evidence="1" key="1">
    <citation type="submission" date="2022-08" db="EMBL/GenBank/DDBJ databases">
        <title>Genomic Encyclopedia of Type Strains, Phase III (KMG-III): the genomes of soil and plant-associated and newly described type strains.</title>
        <authorList>
            <person name="Whitman W."/>
        </authorList>
    </citation>
    <scope>NUCLEOTIDE SEQUENCE</scope>
    <source>
        <strain evidence="1">HMT 1</strain>
    </source>
</reference>
<name>A0AAE3HK63_9GAMM</name>
<proteinExistence type="predicted"/>
<organism evidence="1 2">
    <name type="scientific">Methylohalomonas lacus</name>
    <dbReference type="NCBI Taxonomy" id="398773"/>
    <lineage>
        <taxon>Bacteria</taxon>
        <taxon>Pseudomonadati</taxon>
        <taxon>Pseudomonadota</taxon>
        <taxon>Gammaproteobacteria</taxon>
        <taxon>Methylohalomonadales</taxon>
        <taxon>Methylohalomonadaceae</taxon>
        <taxon>Methylohalomonas</taxon>
    </lineage>
</organism>
<protein>
    <submittedName>
        <fullName evidence="1">Uncharacterized protein</fullName>
    </submittedName>
</protein>
<gene>
    <name evidence="1" type="ORF">J2T55_000583</name>
</gene>
<dbReference type="AlphaFoldDB" id="A0AAE3HK63"/>
<dbReference type="EMBL" id="JANUCT010000003">
    <property type="protein sequence ID" value="MCS3902579.1"/>
    <property type="molecule type" value="Genomic_DNA"/>
</dbReference>
<accession>A0AAE3HK63</accession>